<evidence type="ECO:0000256" key="1">
    <source>
        <dbReference type="SAM" id="SignalP"/>
    </source>
</evidence>
<feature type="signal peptide" evidence="1">
    <location>
        <begin position="1"/>
        <end position="25"/>
    </location>
</feature>
<dbReference type="Proteomes" id="UP000253204">
    <property type="component" value="Unassembled WGS sequence"/>
</dbReference>
<dbReference type="EMBL" id="QPIJ01000015">
    <property type="protein sequence ID" value="RCV92297.1"/>
    <property type="molecule type" value="Genomic_DNA"/>
</dbReference>
<keyword evidence="3" id="KW-1185">Reference proteome</keyword>
<reference evidence="2 3" key="1">
    <citation type="submission" date="2018-07" db="EMBL/GenBank/DDBJ databases">
        <title>Halomonas rutogse sp. nov., isolated from Lake TangqianCo on Tibetan Plateau.</title>
        <authorList>
            <person name="Lu H."/>
            <person name="Xing P."/>
            <person name="Wu Q."/>
        </authorList>
    </citation>
    <scope>NUCLEOTIDE SEQUENCE [LARGE SCALE GENOMIC DNA]</scope>
    <source>
        <strain evidence="2 3">TQ8S</strain>
    </source>
</reference>
<dbReference type="RefSeq" id="WP_114486511.1">
    <property type="nucleotide sequence ID" value="NZ_CBCSHM010000004.1"/>
</dbReference>
<sequence length="218" mass="22691">MKLNKLAVGISVASAMILGISQVQAFDNVKWKWNLDVDTDIDQYIDIKVENAEELAVIEVDQTFDGSLKAVSIVKDIDNDGLGLKELGNVVSNATAVANNASLTTDVMTNIDVNQDWDGSGSILASSYVKGVDNMTVDSVATAVANNLSVALSPNDDGSSILLANIVQDGVGDVSAYSTVKDVNINVKASNGFEGPHVNSVATAVGNNVSVNMGSVSN</sequence>
<dbReference type="OrthoDB" id="6165467at2"/>
<accession>A0A368U782</accession>
<evidence type="ECO:0000313" key="2">
    <source>
        <dbReference type="EMBL" id="RCV92297.1"/>
    </source>
</evidence>
<protein>
    <submittedName>
        <fullName evidence="2">Uncharacterized protein</fullName>
    </submittedName>
</protein>
<gene>
    <name evidence="2" type="ORF">DU506_08510</name>
</gene>
<feature type="chain" id="PRO_5016852956" evidence="1">
    <location>
        <begin position="26"/>
        <end position="218"/>
    </location>
</feature>
<proteinExistence type="predicted"/>
<name>A0A368U782_9GAMM</name>
<keyword evidence="1" id="KW-0732">Signal</keyword>
<evidence type="ECO:0000313" key="3">
    <source>
        <dbReference type="Proteomes" id="UP000253204"/>
    </source>
</evidence>
<dbReference type="AlphaFoldDB" id="A0A368U782"/>
<comment type="caution">
    <text evidence="2">The sequence shown here is derived from an EMBL/GenBank/DDBJ whole genome shotgun (WGS) entry which is preliminary data.</text>
</comment>
<organism evidence="2 3">
    <name type="scientific">Vreelandella rituensis</name>
    <dbReference type="NCBI Taxonomy" id="2282306"/>
    <lineage>
        <taxon>Bacteria</taxon>
        <taxon>Pseudomonadati</taxon>
        <taxon>Pseudomonadota</taxon>
        <taxon>Gammaproteobacteria</taxon>
        <taxon>Oceanospirillales</taxon>
        <taxon>Halomonadaceae</taxon>
        <taxon>Vreelandella</taxon>
    </lineage>
</organism>